<dbReference type="EMBL" id="VLNR01000012">
    <property type="protein sequence ID" value="TSE09673.1"/>
    <property type="molecule type" value="Genomic_DNA"/>
</dbReference>
<reference evidence="2 3" key="1">
    <citation type="submission" date="2019-07" db="EMBL/GenBank/DDBJ databases">
        <title>The draft genome sequence of Aquimarina algiphila M91.</title>
        <authorList>
            <person name="Meng X."/>
        </authorList>
    </citation>
    <scope>NUCLEOTIDE SEQUENCE [LARGE SCALE GENOMIC DNA]</scope>
    <source>
        <strain evidence="2 3">M91</strain>
    </source>
</reference>
<dbReference type="InterPro" id="IPR036779">
    <property type="entry name" value="LysM_dom_sf"/>
</dbReference>
<sequence>MRKIMYLTAVGLIFFSCKSEKPVEDNKLNKEIEVVNDSLSDDVQKNLQKPEVTNEPIVKDTIPTHVFKSGETLWYLCRTYYGNRHYSSILSIYNEIENVNDIKNGTILKVPSMHNLLKDPKLKLDPIIRVEIEKVLEAREKFMKHEKTLGESRKNVEGRAPIKLSQNTKVDLQSAIDLIDESISTLAEVKSDSINAPIKMIGQLKSLSANLTNLSKGNHDGPYQYDLDMVHQRLVHAIRNAITWAQNNYQ</sequence>
<name>A0A554VMY2_9FLAO</name>
<dbReference type="Proteomes" id="UP000318833">
    <property type="component" value="Unassembled WGS sequence"/>
</dbReference>
<feature type="domain" description="LysM" evidence="1">
    <location>
        <begin position="63"/>
        <end position="110"/>
    </location>
</feature>
<dbReference type="InterPro" id="IPR018392">
    <property type="entry name" value="LysM"/>
</dbReference>
<organism evidence="2 3">
    <name type="scientific">Aquimarina algiphila</name>
    <dbReference type="NCBI Taxonomy" id="2047982"/>
    <lineage>
        <taxon>Bacteria</taxon>
        <taxon>Pseudomonadati</taxon>
        <taxon>Bacteroidota</taxon>
        <taxon>Flavobacteriia</taxon>
        <taxon>Flavobacteriales</taxon>
        <taxon>Flavobacteriaceae</taxon>
        <taxon>Aquimarina</taxon>
    </lineage>
</organism>
<evidence type="ECO:0000259" key="1">
    <source>
        <dbReference type="PROSITE" id="PS51782"/>
    </source>
</evidence>
<dbReference type="AlphaFoldDB" id="A0A554VMY2"/>
<protein>
    <recommendedName>
        <fullName evidence="1">LysM domain-containing protein</fullName>
    </recommendedName>
</protein>
<dbReference type="RefSeq" id="WP_143916116.1">
    <property type="nucleotide sequence ID" value="NZ_CANLFO010000009.1"/>
</dbReference>
<dbReference type="Gene3D" id="3.10.350.10">
    <property type="entry name" value="LysM domain"/>
    <property type="match status" value="1"/>
</dbReference>
<dbReference type="SMART" id="SM00257">
    <property type="entry name" value="LysM"/>
    <property type="match status" value="1"/>
</dbReference>
<dbReference type="PROSITE" id="PS51257">
    <property type="entry name" value="PROKAR_LIPOPROTEIN"/>
    <property type="match status" value="1"/>
</dbReference>
<comment type="caution">
    <text evidence="2">The sequence shown here is derived from an EMBL/GenBank/DDBJ whole genome shotgun (WGS) entry which is preliminary data.</text>
</comment>
<dbReference type="PROSITE" id="PS51782">
    <property type="entry name" value="LYSM"/>
    <property type="match status" value="1"/>
</dbReference>
<proteinExistence type="predicted"/>
<evidence type="ECO:0000313" key="3">
    <source>
        <dbReference type="Proteomes" id="UP000318833"/>
    </source>
</evidence>
<evidence type="ECO:0000313" key="2">
    <source>
        <dbReference type="EMBL" id="TSE09673.1"/>
    </source>
</evidence>
<dbReference type="OrthoDB" id="3210682at2"/>
<keyword evidence="3" id="KW-1185">Reference proteome</keyword>
<gene>
    <name evidence="2" type="ORF">FOF46_08155</name>
</gene>
<accession>A0A554VMY2</accession>